<protein>
    <submittedName>
        <fullName evidence="2">ArsI/CadI family heavy metal resistance metalloenzyme</fullName>
    </submittedName>
</protein>
<dbReference type="RefSeq" id="WP_312745612.1">
    <property type="nucleotide sequence ID" value="NZ_CP116968.1"/>
</dbReference>
<gene>
    <name evidence="2" type="ORF">PQG83_00760</name>
</gene>
<accession>A0AA96JVY8</accession>
<proteinExistence type="predicted"/>
<dbReference type="InterPro" id="IPR037523">
    <property type="entry name" value="VOC_core"/>
</dbReference>
<organism evidence="2 3">
    <name type="scientific">Candidatus Nitrospira neomarina</name>
    <dbReference type="NCBI Taxonomy" id="3020899"/>
    <lineage>
        <taxon>Bacteria</taxon>
        <taxon>Pseudomonadati</taxon>
        <taxon>Nitrospirota</taxon>
        <taxon>Nitrospiria</taxon>
        <taxon>Nitrospirales</taxon>
        <taxon>Nitrospiraceae</taxon>
        <taxon>Nitrospira</taxon>
    </lineage>
</organism>
<dbReference type="NCBIfam" id="NF041414">
    <property type="entry name" value="ArsI_CadI_VOC"/>
    <property type="match status" value="1"/>
</dbReference>
<evidence type="ECO:0000313" key="2">
    <source>
        <dbReference type="EMBL" id="WNM62307.1"/>
    </source>
</evidence>
<reference evidence="2 3" key="1">
    <citation type="submission" date="2023-01" db="EMBL/GenBank/DDBJ databases">
        <title>Cultivation and genomic characterization of new, ubiquitous marine nitrite-oxidizing bacteria from the Nitrospirales.</title>
        <authorList>
            <person name="Mueller A.J."/>
            <person name="Daebeler A."/>
            <person name="Herbold C.W."/>
            <person name="Kirkegaard R.H."/>
            <person name="Daims H."/>
        </authorList>
    </citation>
    <scope>NUCLEOTIDE SEQUENCE [LARGE SCALE GENOMIC DNA]</scope>
    <source>
        <strain evidence="2 3">DK</strain>
    </source>
</reference>
<dbReference type="PANTHER" id="PTHR41294">
    <property type="entry name" value="CADMIUM-INDUCED PROTEIN CADI"/>
    <property type="match status" value="1"/>
</dbReference>
<dbReference type="PROSITE" id="PS51819">
    <property type="entry name" value="VOC"/>
    <property type="match status" value="1"/>
</dbReference>
<sequence>MKRLHIHIGVEQLEDAIGFYSKLFGAEPVKRKPDYAKWMLDDPCVNLAVSTRSSTKGVDHLGIQVEEKQELDEIRQRFQAGNLAVAEEGETLCCYAKSDKSWVVDPAGVPWEAYHTMEDAEIFSTHSANTDSACCEPSFLASPEANMPVQESSGCCTNV</sequence>
<feature type="domain" description="VOC" evidence="1">
    <location>
        <begin position="2"/>
        <end position="116"/>
    </location>
</feature>
<dbReference type="InterPro" id="IPR049789">
    <property type="entry name" value="ArsI/CadI-like"/>
</dbReference>
<dbReference type="PANTHER" id="PTHR41294:SF1">
    <property type="entry name" value="CADMIUM-INDUCED PROTEIN CADI"/>
    <property type="match status" value="1"/>
</dbReference>
<dbReference type="InterPro" id="IPR029068">
    <property type="entry name" value="Glyas_Bleomycin-R_OHBP_Dase"/>
</dbReference>
<dbReference type="GO" id="GO:0046686">
    <property type="term" value="P:response to cadmium ion"/>
    <property type="evidence" value="ECO:0007669"/>
    <property type="project" value="TreeGrafter"/>
</dbReference>
<dbReference type="AlphaFoldDB" id="A0AA96JVY8"/>
<dbReference type="EMBL" id="CP116968">
    <property type="protein sequence ID" value="WNM62307.1"/>
    <property type="molecule type" value="Genomic_DNA"/>
</dbReference>
<dbReference type="InterPro" id="IPR004360">
    <property type="entry name" value="Glyas_Fos-R_dOase_dom"/>
</dbReference>
<dbReference type="KEGG" id="nneo:PQG83_00760"/>
<dbReference type="SUPFAM" id="SSF54593">
    <property type="entry name" value="Glyoxalase/Bleomycin resistance protein/Dihydroxybiphenyl dioxygenase"/>
    <property type="match status" value="1"/>
</dbReference>
<evidence type="ECO:0000313" key="3">
    <source>
        <dbReference type="Proteomes" id="UP001302494"/>
    </source>
</evidence>
<dbReference type="Gene3D" id="3.10.180.10">
    <property type="entry name" value="2,3-Dihydroxybiphenyl 1,2-Dioxygenase, domain 1"/>
    <property type="match status" value="1"/>
</dbReference>
<dbReference type="Proteomes" id="UP001302494">
    <property type="component" value="Chromosome"/>
</dbReference>
<dbReference type="InterPro" id="IPR052393">
    <property type="entry name" value="Cadmium-induced_rsp"/>
</dbReference>
<name>A0AA96JVY8_9BACT</name>
<dbReference type="Pfam" id="PF00903">
    <property type="entry name" value="Glyoxalase"/>
    <property type="match status" value="1"/>
</dbReference>
<evidence type="ECO:0000259" key="1">
    <source>
        <dbReference type="PROSITE" id="PS51819"/>
    </source>
</evidence>
<keyword evidence="3" id="KW-1185">Reference proteome</keyword>